<dbReference type="RefSeq" id="WP_343802239.1">
    <property type="nucleotide sequence ID" value="NZ_BAAADJ010000061.1"/>
</dbReference>
<comment type="caution">
    <text evidence="2">The sequence shown here is derived from an EMBL/GenBank/DDBJ whole genome shotgun (WGS) entry which is preliminary data.</text>
</comment>
<keyword evidence="3" id="KW-1185">Reference proteome</keyword>
<gene>
    <name evidence="2" type="ORF">GCM10008967_36150</name>
</gene>
<feature type="transmembrane region" description="Helical" evidence="1">
    <location>
        <begin position="159"/>
        <end position="182"/>
    </location>
</feature>
<evidence type="ECO:0000313" key="2">
    <source>
        <dbReference type="EMBL" id="GAA0342505.1"/>
    </source>
</evidence>
<evidence type="ECO:0000313" key="3">
    <source>
        <dbReference type="Proteomes" id="UP001500782"/>
    </source>
</evidence>
<evidence type="ECO:0008006" key="4">
    <source>
        <dbReference type="Google" id="ProtNLM"/>
    </source>
</evidence>
<keyword evidence="1" id="KW-0472">Membrane</keyword>
<organism evidence="2 3">
    <name type="scientific">Bacillus carboniphilus</name>
    <dbReference type="NCBI Taxonomy" id="86663"/>
    <lineage>
        <taxon>Bacteria</taxon>
        <taxon>Bacillati</taxon>
        <taxon>Bacillota</taxon>
        <taxon>Bacilli</taxon>
        <taxon>Bacillales</taxon>
        <taxon>Bacillaceae</taxon>
        <taxon>Bacillus</taxon>
    </lineage>
</organism>
<evidence type="ECO:0000256" key="1">
    <source>
        <dbReference type="SAM" id="Phobius"/>
    </source>
</evidence>
<feature type="transmembrane region" description="Helical" evidence="1">
    <location>
        <begin position="125"/>
        <end position="147"/>
    </location>
</feature>
<dbReference type="InterPro" id="IPR053170">
    <property type="entry name" value="Transcription_regulator"/>
</dbReference>
<feature type="transmembrane region" description="Helical" evidence="1">
    <location>
        <begin position="63"/>
        <end position="85"/>
    </location>
</feature>
<reference evidence="2 3" key="1">
    <citation type="journal article" date="2019" name="Int. J. Syst. Evol. Microbiol.">
        <title>The Global Catalogue of Microorganisms (GCM) 10K type strain sequencing project: providing services to taxonomists for standard genome sequencing and annotation.</title>
        <authorList>
            <consortium name="The Broad Institute Genomics Platform"/>
            <consortium name="The Broad Institute Genome Sequencing Center for Infectious Disease"/>
            <person name="Wu L."/>
            <person name="Ma J."/>
        </authorList>
    </citation>
    <scope>NUCLEOTIDE SEQUENCE [LARGE SCALE GENOMIC DNA]</scope>
    <source>
        <strain evidence="2 3">JCM 9731</strain>
    </source>
</reference>
<accession>A0ABN0WNA1</accession>
<protein>
    <recommendedName>
        <fullName evidence="4">Metal-dependent hydrolase</fullName>
    </recommendedName>
</protein>
<name>A0ABN0WNA1_9BACI</name>
<proteinExistence type="predicted"/>
<sequence length="287" mass="33307">MDLLTHTLFGTGLYQSFKSNEETKKEKQALLFTSITGSLIPDIDVVSQFWDQEGLYQMWHRGITHSVLLVPVWALLLFLSVYLLFKIWDKKYFFIGVLAVFIHDTSDVFNAWGTGYLEPFSEVRLTLGTIPIIDFVIWTIFLVSFLLKRYSKFATQRIFRFAWLAILLHLVVQNLQGFYILYGVKDDYEKVVLSADFIPWHYTVIGKNGHEVDLAFANVWNGPQVHTTLVSDEEADLEPLFSAKPEAETLTKWSPFVVIVNDDKELGVYDPRFYRNGESFLYEFIVK</sequence>
<dbReference type="PANTHER" id="PTHR40031">
    <property type="entry name" value="HYPOTHETICAL MEMBRANE SPANNING PROTEIN"/>
    <property type="match status" value="1"/>
</dbReference>
<dbReference type="EMBL" id="BAAADJ010000061">
    <property type="protein sequence ID" value="GAA0342505.1"/>
    <property type="molecule type" value="Genomic_DNA"/>
</dbReference>
<dbReference type="InterPro" id="IPR007404">
    <property type="entry name" value="YdjM-like"/>
</dbReference>
<dbReference type="Pfam" id="PF04307">
    <property type="entry name" value="YdjM"/>
    <property type="match status" value="1"/>
</dbReference>
<keyword evidence="1" id="KW-0812">Transmembrane</keyword>
<keyword evidence="1" id="KW-1133">Transmembrane helix</keyword>
<dbReference type="PANTHER" id="PTHR40031:SF1">
    <property type="entry name" value="MEMBRANE-BOUND METAL-DEPENDENT HYDROLASE"/>
    <property type="match status" value="1"/>
</dbReference>
<dbReference type="Proteomes" id="UP001500782">
    <property type="component" value="Unassembled WGS sequence"/>
</dbReference>
<feature type="transmembrane region" description="Helical" evidence="1">
    <location>
        <begin position="92"/>
        <end position="113"/>
    </location>
</feature>